<dbReference type="SUPFAM" id="SSF56574">
    <property type="entry name" value="Serpins"/>
    <property type="match status" value="1"/>
</dbReference>
<dbReference type="Proteomes" id="UP001054889">
    <property type="component" value="Unassembled WGS sequence"/>
</dbReference>
<evidence type="ECO:0000313" key="4">
    <source>
        <dbReference type="EMBL" id="GJN04541.1"/>
    </source>
</evidence>
<dbReference type="AlphaFoldDB" id="A0AAV5D275"/>
<dbReference type="Gene3D" id="6.20.40.10">
    <property type="match status" value="1"/>
</dbReference>
<protein>
    <recommendedName>
        <fullName evidence="3">Serpin domain-containing protein</fullName>
    </recommendedName>
</protein>
<dbReference type="PANTHER" id="PTHR11461">
    <property type="entry name" value="SERINE PROTEASE INHIBITOR, SERPIN"/>
    <property type="match status" value="1"/>
</dbReference>
<gene>
    <name evidence="4" type="primary">ga22099</name>
    <name evidence="4" type="ORF">PR202_ga22099</name>
</gene>
<evidence type="ECO:0000256" key="1">
    <source>
        <dbReference type="ARBA" id="ARBA00009500"/>
    </source>
</evidence>
<evidence type="ECO:0000256" key="2">
    <source>
        <dbReference type="RuleBase" id="RU000411"/>
    </source>
</evidence>
<dbReference type="EMBL" id="BQKI01000011">
    <property type="protein sequence ID" value="GJN04541.1"/>
    <property type="molecule type" value="Genomic_DNA"/>
</dbReference>
<reference evidence="4" key="1">
    <citation type="journal article" date="2018" name="DNA Res.">
        <title>Multiple hybrid de novo genome assembly of finger millet, an orphan allotetraploid crop.</title>
        <authorList>
            <person name="Hatakeyama M."/>
            <person name="Aluri S."/>
            <person name="Balachadran M.T."/>
            <person name="Sivarajan S.R."/>
            <person name="Patrignani A."/>
            <person name="Gruter S."/>
            <person name="Poveda L."/>
            <person name="Shimizu-Inatsugi R."/>
            <person name="Baeten J."/>
            <person name="Francoijs K.J."/>
            <person name="Nataraja K.N."/>
            <person name="Reddy Y.A.N."/>
            <person name="Phadnis S."/>
            <person name="Ravikumar R.L."/>
            <person name="Schlapbach R."/>
            <person name="Sreeman S.M."/>
            <person name="Shimizu K.K."/>
        </authorList>
    </citation>
    <scope>NUCLEOTIDE SEQUENCE</scope>
</reference>
<comment type="similarity">
    <text evidence="1 2">Belongs to the serpin family.</text>
</comment>
<proteinExistence type="inferred from homology"/>
<dbReference type="SMART" id="SM00093">
    <property type="entry name" value="SERPIN"/>
    <property type="match status" value="1"/>
</dbReference>
<dbReference type="GO" id="GO:0005615">
    <property type="term" value="C:extracellular space"/>
    <property type="evidence" value="ECO:0007669"/>
    <property type="project" value="InterPro"/>
</dbReference>
<dbReference type="InterPro" id="IPR042185">
    <property type="entry name" value="Serpin_sf_2"/>
</dbReference>
<keyword evidence="5" id="KW-1185">Reference proteome</keyword>
<organism evidence="4 5">
    <name type="scientific">Eleusine coracana subsp. coracana</name>
    <dbReference type="NCBI Taxonomy" id="191504"/>
    <lineage>
        <taxon>Eukaryota</taxon>
        <taxon>Viridiplantae</taxon>
        <taxon>Streptophyta</taxon>
        <taxon>Embryophyta</taxon>
        <taxon>Tracheophyta</taxon>
        <taxon>Spermatophyta</taxon>
        <taxon>Magnoliopsida</taxon>
        <taxon>Liliopsida</taxon>
        <taxon>Poales</taxon>
        <taxon>Poaceae</taxon>
        <taxon>PACMAD clade</taxon>
        <taxon>Chloridoideae</taxon>
        <taxon>Cynodonteae</taxon>
        <taxon>Eleusininae</taxon>
        <taxon>Eleusine</taxon>
    </lineage>
</organism>
<feature type="domain" description="Serpin" evidence="3">
    <location>
        <begin position="1"/>
        <end position="291"/>
    </location>
</feature>
<dbReference type="Gene3D" id="3.30.497.10">
    <property type="entry name" value="Antithrombin, subunit I, domain 2"/>
    <property type="match status" value="1"/>
</dbReference>
<dbReference type="InterPro" id="IPR000215">
    <property type="entry name" value="Serpin_fam"/>
</dbReference>
<dbReference type="PANTHER" id="PTHR11461:SF313">
    <property type="entry name" value="SERPIN-Z5-RELATED"/>
    <property type="match status" value="1"/>
</dbReference>
<dbReference type="InterPro" id="IPR042178">
    <property type="entry name" value="Serpin_sf_1"/>
</dbReference>
<dbReference type="Gene3D" id="2.30.39.10">
    <property type="entry name" value="Alpha-1-antitrypsin, domain 1"/>
    <property type="match status" value="1"/>
</dbReference>
<reference evidence="4" key="2">
    <citation type="submission" date="2021-12" db="EMBL/GenBank/DDBJ databases">
        <title>Resequencing data analysis of finger millet.</title>
        <authorList>
            <person name="Hatakeyama M."/>
            <person name="Aluri S."/>
            <person name="Balachadran M.T."/>
            <person name="Sivarajan S.R."/>
            <person name="Poveda L."/>
            <person name="Shimizu-Inatsugi R."/>
            <person name="Schlapbach R."/>
            <person name="Sreeman S.M."/>
            <person name="Shimizu K.K."/>
        </authorList>
    </citation>
    <scope>NUCLEOTIDE SEQUENCE</scope>
</reference>
<name>A0AAV5D275_ELECO</name>
<comment type="caution">
    <text evidence="4">The sequence shown here is derived from an EMBL/GenBank/DDBJ whole genome shotgun (WGS) entry which is preliminary data.</text>
</comment>
<evidence type="ECO:0000313" key="5">
    <source>
        <dbReference type="Proteomes" id="UP001054889"/>
    </source>
</evidence>
<evidence type="ECO:0000259" key="3">
    <source>
        <dbReference type="SMART" id="SM00093"/>
    </source>
</evidence>
<dbReference type="GO" id="GO:0004867">
    <property type="term" value="F:serine-type endopeptidase inhibitor activity"/>
    <property type="evidence" value="ECO:0007669"/>
    <property type="project" value="InterPro"/>
</dbReference>
<dbReference type="Pfam" id="PF00079">
    <property type="entry name" value="Serpin"/>
    <property type="match status" value="1"/>
</dbReference>
<accession>A0AAV5D275</accession>
<dbReference type="Gene3D" id="2.10.310.10">
    <property type="entry name" value="Serpins superfamily"/>
    <property type="match status" value="1"/>
</dbReference>
<dbReference type="InterPro" id="IPR023796">
    <property type="entry name" value="Serpin_dom"/>
</dbReference>
<sequence>MKPEEAVTMINDRAEKATDGLINTMISTADIDVQTELILTNAVYFKGKWVEPLQWNSTFRRAFHCLDGSLTTPMTMSMHNEKLHVACMEGFKVLKLAYKGGPRQPNQGQLKRRRSLNGDVATSTATGEDMQYSMFIFLPDALDGIATMVEVITASPAFMYGVLAEMKEQLVDLQLPKFEITFNWAKLEDTLRGMGLSLPFSQKAPDLRDMFKEKNVADGPERRTFVGKAMHTAVVKVDEKGTEATAATMFLCAGGGPLQEPLKLIADHPFTFFIVEEQSGVIVFAGHVLDPTK</sequence>
<dbReference type="InterPro" id="IPR036186">
    <property type="entry name" value="Serpin_sf"/>
</dbReference>